<gene>
    <name evidence="1" type="ORF">L1987_79714</name>
</gene>
<proteinExistence type="predicted"/>
<evidence type="ECO:0000313" key="2">
    <source>
        <dbReference type="Proteomes" id="UP001056120"/>
    </source>
</evidence>
<reference evidence="2" key="1">
    <citation type="journal article" date="2022" name="Mol. Ecol. Resour.">
        <title>The genomes of chicory, endive, great burdock and yacon provide insights into Asteraceae palaeo-polyploidization history and plant inulin production.</title>
        <authorList>
            <person name="Fan W."/>
            <person name="Wang S."/>
            <person name="Wang H."/>
            <person name="Wang A."/>
            <person name="Jiang F."/>
            <person name="Liu H."/>
            <person name="Zhao H."/>
            <person name="Xu D."/>
            <person name="Zhang Y."/>
        </authorList>
    </citation>
    <scope>NUCLEOTIDE SEQUENCE [LARGE SCALE GENOMIC DNA]</scope>
    <source>
        <strain evidence="2">cv. Yunnan</strain>
    </source>
</reference>
<sequence>MLQSLPSLSPSIPSNSNVLYQNITRAVAVAATATIHRRPLPSFLLLTHQELNGTLLLNPRDPTSATIFCSASIISPPPVEQPETPPCEAETQFPMDKVSIFFTFLILHLYNTLTPPVTALSPDGEALLSLLSSGNSLSKTSSTILSSWNSSSPTPCSWQGITCSPKNRVISLTIPNTFLNLSSIPPQLSSLSSLQLLNLSTTNISGQIPPEFGSFPHLRLLDLSSNFISGPIPPELGQLTSLQFLYLDSNQLTGNIPPQISNLSSLQYFCIQDNLINSTIPSQLGSLVSLQEFRIGGNPYLTGEIPPELGFLSNLTTFGVAATGLSGVIPTTFKNMINLQTLAIYDTEIYGSIPLELGLCSELRNMYLHMNKLTGSIPRELGQLQKLTSLFLWGNSLTGPIPPEISNCSSLVVFDVSANELSGEIPRELGKLTVLEQLHLSENSLTGPIPRELSNCTSLTAIQLDKNQISGQIPVEVGNLKMLQSFFLWGNMVSGMIPASFGNCTELYSLDLSRNKLTGEIPEEIFGLDKLSKLLLLGNSLSGKLPKSVGKCESLVRLRLSENQLSGPIPKEIGQLPNLVFLDLYTNHFSGFLPREIGNITVLELLDVHNNHITGEIPIELGELVNLEQLDLSQNRFTGRIPSSFGNLSYLNKLILNNNLLSGSIPGSIKNLQKLTLLDLSLNSLTGQIPPEIGLITSLTISLDLSSNLFQGEIPESINGLTQLQSLDLSHNSFHGKILILSSLTSLTSLNVSYNNFSGPIPVTPFFRTLTPESFIQNPGLCESIDGYSCSSRPPTRNGLKSARTIGIVVLILFSVTIVAAATWIFMSRNHKYMIKHSLSDPNPDSRGDDFSYPWTFIPFTKLGFTIDNILDCLKEENVIGKGCSGIVYKAEMPNGEIIAVKKLWKTKKDEEPAIDSFAAEIQILGHIRHRNIVKLLGYCSNRSVKLLLYNFISNGNLQQLLQSNRNLDWETRYKIAVGSAQGLAYLHHDCVPAILHRDVKCNNILLDCKYEAYLADFGLAKLMNSANYQHAMSRVAGSYGYIAPEYGYTMNITEKSDVYSYGVVLLEILSGRSAVENRVREGSHIVEWVKKKMGSFEPAVTILDTKLQGMPDQMVQEMLQTLGIAMFCVNASPAERPTMKEVVALLMEVKSSPEEWGKTSQPLMKQSSTHSYSIPQ</sequence>
<keyword evidence="2" id="KW-1185">Reference proteome</keyword>
<comment type="caution">
    <text evidence="1">The sequence shown here is derived from an EMBL/GenBank/DDBJ whole genome shotgun (WGS) entry which is preliminary data.</text>
</comment>
<dbReference type="Proteomes" id="UP001056120">
    <property type="component" value="Linkage Group LG27"/>
</dbReference>
<reference evidence="1 2" key="2">
    <citation type="journal article" date="2022" name="Mol. Ecol. Resour.">
        <title>The genomes of chicory, endive, great burdock and yacon provide insights into Asteraceae paleo-polyploidization history and plant inulin production.</title>
        <authorList>
            <person name="Fan W."/>
            <person name="Wang S."/>
            <person name="Wang H."/>
            <person name="Wang A."/>
            <person name="Jiang F."/>
            <person name="Liu H."/>
            <person name="Zhao H."/>
            <person name="Xu D."/>
            <person name="Zhang Y."/>
        </authorList>
    </citation>
    <scope>NUCLEOTIDE SEQUENCE [LARGE SCALE GENOMIC DNA]</scope>
    <source>
        <strain evidence="2">cv. Yunnan</strain>
        <tissue evidence="1">Leaves</tissue>
    </source>
</reference>
<organism evidence="1 2">
    <name type="scientific">Smallanthus sonchifolius</name>
    <dbReference type="NCBI Taxonomy" id="185202"/>
    <lineage>
        <taxon>Eukaryota</taxon>
        <taxon>Viridiplantae</taxon>
        <taxon>Streptophyta</taxon>
        <taxon>Embryophyta</taxon>
        <taxon>Tracheophyta</taxon>
        <taxon>Spermatophyta</taxon>
        <taxon>Magnoliopsida</taxon>
        <taxon>eudicotyledons</taxon>
        <taxon>Gunneridae</taxon>
        <taxon>Pentapetalae</taxon>
        <taxon>asterids</taxon>
        <taxon>campanulids</taxon>
        <taxon>Asterales</taxon>
        <taxon>Asteraceae</taxon>
        <taxon>Asteroideae</taxon>
        <taxon>Heliantheae alliance</taxon>
        <taxon>Millerieae</taxon>
        <taxon>Smallanthus</taxon>
    </lineage>
</organism>
<evidence type="ECO:0000313" key="1">
    <source>
        <dbReference type="EMBL" id="KAI3686044.1"/>
    </source>
</evidence>
<accession>A0ACB8YL45</accession>
<name>A0ACB8YL45_9ASTR</name>
<dbReference type="EMBL" id="CM042044">
    <property type="protein sequence ID" value="KAI3686044.1"/>
    <property type="molecule type" value="Genomic_DNA"/>
</dbReference>
<protein>
    <submittedName>
        <fullName evidence="1">Uncharacterized protein</fullName>
    </submittedName>
</protein>